<evidence type="ECO:0000313" key="7">
    <source>
        <dbReference type="Proteomes" id="UP000824161"/>
    </source>
</evidence>
<dbReference type="InterPro" id="IPR037171">
    <property type="entry name" value="NagB/RpiA_transferase-like"/>
</dbReference>
<feature type="binding site" evidence="3">
    <location>
        <position position="398"/>
    </location>
    <ligand>
        <name>CoA</name>
        <dbReference type="ChEBI" id="CHEBI:57287"/>
    </ligand>
</feature>
<evidence type="ECO:0000259" key="4">
    <source>
        <dbReference type="Pfam" id="PF02550"/>
    </source>
</evidence>
<dbReference type="Gene3D" id="3.30.750.70">
    <property type="entry name" value="4-hydroxybutyrate coenzyme like domains"/>
    <property type="match status" value="1"/>
</dbReference>
<dbReference type="GO" id="GO:0006083">
    <property type="term" value="P:acetate metabolic process"/>
    <property type="evidence" value="ECO:0007669"/>
    <property type="project" value="InterPro"/>
</dbReference>
<comment type="caution">
    <text evidence="6">The sequence shown here is derived from an EMBL/GenBank/DDBJ whole genome shotgun (WGS) entry which is preliminary data.</text>
</comment>
<dbReference type="InterPro" id="IPR003702">
    <property type="entry name" value="ActCoA_hydro_N"/>
</dbReference>
<name>A0A9D1KSA6_9FLAO</name>
<feature type="domain" description="Acetyl-CoA hydrolase/transferase C-terminal" evidence="5">
    <location>
        <begin position="315"/>
        <end position="459"/>
    </location>
</feature>
<feature type="binding site" evidence="3">
    <location>
        <position position="378"/>
    </location>
    <ligand>
        <name>CoA</name>
        <dbReference type="ChEBI" id="CHEBI:57287"/>
    </ligand>
</feature>
<evidence type="ECO:0000256" key="3">
    <source>
        <dbReference type="PIRSR" id="PIRSR617821-2"/>
    </source>
</evidence>
<comment type="similarity">
    <text evidence="1">Belongs to the acetyl-CoA hydrolase/transferase family.</text>
</comment>
<dbReference type="Pfam" id="PF02550">
    <property type="entry name" value="AcetylCoA_hydro"/>
    <property type="match status" value="1"/>
</dbReference>
<evidence type="ECO:0000256" key="2">
    <source>
        <dbReference type="PIRSR" id="PIRSR617821-1"/>
    </source>
</evidence>
<dbReference type="GO" id="GO:0006084">
    <property type="term" value="P:acetyl-CoA metabolic process"/>
    <property type="evidence" value="ECO:0007669"/>
    <property type="project" value="InterPro"/>
</dbReference>
<sequence>MSYKFISAEEAAKLIQNGDNIGFSGFTAAGSPKAVSEALAKRAVEEHQAGRPFKVGVFTGASTSDHLDGALARANAIKFRTPYQSNKDLRAALNKGEAAYFDYHLSQLAQDIRYGFLGDIDVAVIEACDVTPEGEITLTSGVGNSPTYVRLAKKIIIELNSYHPKTLRGIHDLYEPADPPLRREIPIYKPSDRIGVPTLKVDPAKIVGIVETHVSDGVAPFSPLDEVTMRIGQNVADFLAAEMKAGRIPSTFLPIQSGVGNIANAVLGCLGENEEVPPFEMYTEVIQDAVVGLMEKGRCKFASGCSLTLSEKAMQEVYAHMDFFRDKVVLRPQELSNNPEIVRRLGLITINTAIEADIFGNINSTHIMGKKMMNGIGGSGDFTRNAYLSIFTTPSEAKGGLISSIVPMVSHLDHSEHSVKVIITEYGVADLRGKSPIQRANEIIEKVAHPDYRPLLRDYIKMTQGCHTPECLQKALSFHIAFEKEGDMRKADLGTPCSCEK</sequence>
<dbReference type="InterPro" id="IPR026888">
    <property type="entry name" value="AcetylCoA_hyd_C"/>
</dbReference>
<dbReference type="InterPro" id="IPR046433">
    <property type="entry name" value="ActCoA_hydro"/>
</dbReference>
<dbReference type="PANTHER" id="PTHR43609:SF1">
    <property type="entry name" value="ACETYL-COA HYDROLASE"/>
    <property type="match status" value="1"/>
</dbReference>
<organism evidence="6 7">
    <name type="scientific">Candidatus Merdimorpha stercoravium</name>
    <dbReference type="NCBI Taxonomy" id="2840863"/>
    <lineage>
        <taxon>Bacteria</taxon>
        <taxon>Pseudomonadati</taxon>
        <taxon>Bacteroidota</taxon>
        <taxon>Flavobacteriia</taxon>
        <taxon>Flavobacteriales</taxon>
        <taxon>Candidatus Merdimorpha</taxon>
    </lineage>
</organism>
<keyword evidence="6" id="KW-0378">Hydrolase</keyword>
<dbReference type="Proteomes" id="UP000824161">
    <property type="component" value="Unassembled WGS sequence"/>
</dbReference>
<evidence type="ECO:0000259" key="5">
    <source>
        <dbReference type="Pfam" id="PF13336"/>
    </source>
</evidence>
<dbReference type="GO" id="GO:0008775">
    <property type="term" value="F:acetate CoA-transferase activity"/>
    <property type="evidence" value="ECO:0007669"/>
    <property type="project" value="InterPro"/>
</dbReference>
<dbReference type="PANTHER" id="PTHR43609">
    <property type="entry name" value="ACETYL-COA HYDROLASE"/>
    <property type="match status" value="1"/>
</dbReference>
<reference evidence="6" key="2">
    <citation type="journal article" date="2021" name="PeerJ">
        <title>Extensive microbial diversity within the chicken gut microbiome revealed by metagenomics and culture.</title>
        <authorList>
            <person name="Gilroy R."/>
            <person name="Ravi A."/>
            <person name="Getino M."/>
            <person name="Pursley I."/>
            <person name="Horton D.L."/>
            <person name="Alikhan N.F."/>
            <person name="Baker D."/>
            <person name="Gharbi K."/>
            <person name="Hall N."/>
            <person name="Watson M."/>
            <person name="Adriaenssens E.M."/>
            <person name="Foster-Nyarko E."/>
            <person name="Jarju S."/>
            <person name="Secka A."/>
            <person name="Antonio M."/>
            <person name="Oren A."/>
            <person name="Chaudhuri R.R."/>
            <person name="La Ragione R."/>
            <person name="Hildebrand F."/>
            <person name="Pallen M.J."/>
        </authorList>
    </citation>
    <scope>NUCLEOTIDE SEQUENCE</scope>
    <source>
        <strain evidence="6">1383</strain>
    </source>
</reference>
<dbReference type="NCBIfam" id="TIGR03458">
    <property type="entry name" value="YgfH_subfam"/>
    <property type="match status" value="1"/>
</dbReference>
<dbReference type="GO" id="GO:0003986">
    <property type="term" value="F:acetyl-CoA hydrolase activity"/>
    <property type="evidence" value="ECO:0007669"/>
    <property type="project" value="TreeGrafter"/>
</dbReference>
<feature type="domain" description="Acetyl-CoA hydrolase/transferase N-terminal" evidence="4">
    <location>
        <begin position="4"/>
        <end position="211"/>
    </location>
</feature>
<feature type="active site" description="5-glutamyl coenzyme A thioester intermediate" evidence="2">
    <location>
        <position position="284"/>
    </location>
</feature>
<evidence type="ECO:0000313" key="6">
    <source>
        <dbReference type="EMBL" id="HIT97566.1"/>
    </source>
</evidence>
<dbReference type="AlphaFoldDB" id="A0A9D1KSA6"/>
<gene>
    <name evidence="6" type="ORF">IAC44_01875</name>
</gene>
<evidence type="ECO:0000256" key="1">
    <source>
        <dbReference type="ARBA" id="ARBA00009632"/>
    </source>
</evidence>
<dbReference type="EMBL" id="DVLY01000044">
    <property type="protein sequence ID" value="HIT97566.1"/>
    <property type="molecule type" value="Genomic_DNA"/>
</dbReference>
<protein>
    <submittedName>
        <fullName evidence="6">Acetyl-CoA hydrolase/transferase family protein</fullName>
    </submittedName>
</protein>
<dbReference type="SUPFAM" id="SSF100950">
    <property type="entry name" value="NagB/RpiA/CoA transferase-like"/>
    <property type="match status" value="2"/>
</dbReference>
<proteinExistence type="inferred from homology"/>
<dbReference type="InterPro" id="IPR017821">
    <property type="entry name" value="Succinate_CoA_transferase"/>
</dbReference>
<reference evidence="6" key="1">
    <citation type="submission" date="2020-10" db="EMBL/GenBank/DDBJ databases">
        <authorList>
            <person name="Gilroy R."/>
        </authorList>
    </citation>
    <scope>NUCLEOTIDE SEQUENCE</scope>
    <source>
        <strain evidence="6">1383</strain>
    </source>
</reference>
<dbReference type="Gene3D" id="3.40.1080.20">
    <property type="entry name" value="Acetyl-CoA hydrolase/transferase C-terminal domain"/>
    <property type="match status" value="1"/>
</dbReference>
<dbReference type="InterPro" id="IPR038460">
    <property type="entry name" value="AcetylCoA_hyd_C_sf"/>
</dbReference>
<feature type="binding site" evidence="3">
    <location>
        <position position="374"/>
    </location>
    <ligand>
        <name>CoA</name>
        <dbReference type="ChEBI" id="CHEBI:57287"/>
    </ligand>
</feature>
<dbReference type="Pfam" id="PF13336">
    <property type="entry name" value="AcetylCoA_hyd_C"/>
    <property type="match status" value="1"/>
</dbReference>
<accession>A0A9D1KSA6</accession>
<feature type="binding site" evidence="3">
    <location>
        <position position="354"/>
    </location>
    <ligand>
        <name>CoA</name>
        <dbReference type="ChEBI" id="CHEBI:57287"/>
    </ligand>
</feature>
<dbReference type="FunFam" id="3.40.1080.20:FF:000001">
    <property type="entry name" value="Acetyl-CoA hydrolase Ach1"/>
    <property type="match status" value="1"/>
</dbReference>
<dbReference type="Gene3D" id="3.40.1080.10">
    <property type="entry name" value="Glutaconate Coenzyme A-transferase"/>
    <property type="match status" value="1"/>
</dbReference>